<dbReference type="Gene3D" id="3.40.50.1820">
    <property type="entry name" value="alpha/beta hydrolase"/>
    <property type="match status" value="1"/>
</dbReference>
<keyword evidence="1" id="KW-0732">Signal</keyword>
<accession>A0A2Z5G0S2</accession>
<dbReference type="RefSeq" id="WP_236656817.1">
    <property type="nucleotide sequence ID" value="NZ_CP030840.1"/>
</dbReference>
<organism evidence="2 3">
    <name type="scientific">Acidisarcina polymorpha</name>
    <dbReference type="NCBI Taxonomy" id="2211140"/>
    <lineage>
        <taxon>Bacteria</taxon>
        <taxon>Pseudomonadati</taxon>
        <taxon>Acidobacteriota</taxon>
        <taxon>Terriglobia</taxon>
        <taxon>Terriglobales</taxon>
        <taxon>Acidobacteriaceae</taxon>
        <taxon>Acidisarcina</taxon>
    </lineage>
</organism>
<reference evidence="2 3" key="1">
    <citation type="journal article" date="2018" name="Front. Microbiol.">
        <title>Hydrolytic Capabilities as a Key to Environmental Success: Chitinolytic and Cellulolytic Acidobacteria From Acidic Sub-arctic Soils and Boreal Peatlands.</title>
        <authorList>
            <person name="Belova S.E."/>
            <person name="Ravin N.V."/>
            <person name="Pankratov T.A."/>
            <person name="Rakitin A.L."/>
            <person name="Ivanova A.A."/>
            <person name="Beletsky A.V."/>
            <person name="Mardanov A.V."/>
            <person name="Sinninghe Damste J.S."/>
            <person name="Dedysh S.N."/>
        </authorList>
    </citation>
    <scope>NUCLEOTIDE SEQUENCE [LARGE SCALE GENOMIC DNA]</scope>
    <source>
        <strain evidence="2 3">SBC82</strain>
    </source>
</reference>
<sequence>MQAFRFVRNVVATCATLIAITGHALKASAQTVPATGMKTVPLVHGAWADGSSWSKLIPLLGAKGLNVVAFQIPLTSFADDVSATQRAIALEDGRYCSLGTRTAGLSLPKLATILVRFRSA</sequence>
<dbReference type="Proteomes" id="UP000253606">
    <property type="component" value="Chromosome"/>
</dbReference>
<keyword evidence="3" id="KW-1185">Reference proteome</keyword>
<evidence type="ECO:0000313" key="2">
    <source>
        <dbReference type="EMBL" id="AXC12728.1"/>
    </source>
</evidence>
<dbReference type="KEGG" id="abas:ACPOL_3441"/>
<protein>
    <submittedName>
        <fullName evidence="2">Putative signal peptide protein</fullName>
    </submittedName>
</protein>
<feature type="signal peptide" evidence="1">
    <location>
        <begin position="1"/>
        <end position="29"/>
    </location>
</feature>
<dbReference type="SUPFAM" id="SSF53474">
    <property type="entry name" value="alpha/beta-Hydrolases"/>
    <property type="match status" value="1"/>
</dbReference>
<dbReference type="AlphaFoldDB" id="A0A2Z5G0S2"/>
<dbReference type="InterPro" id="IPR029058">
    <property type="entry name" value="AB_hydrolase_fold"/>
</dbReference>
<gene>
    <name evidence="2" type="ORF">ACPOL_3441</name>
</gene>
<name>A0A2Z5G0S2_9BACT</name>
<proteinExistence type="predicted"/>
<evidence type="ECO:0000256" key="1">
    <source>
        <dbReference type="SAM" id="SignalP"/>
    </source>
</evidence>
<dbReference type="EMBL" id="CP030840">
    <property type="protein sequence ID" value="AXC12728.1"/>
    <property type="molecule type" value="Genomic_DNA"/>
</dbReference>
<evidence type="ECO:0000313" key="3">
    <source>
        <dbReference type="Proteomes" id="UP000253606"/>
    </source>
</evidence>
<feature type="chain" id="PRO_5016255118" evidence="1">
    <location>
        <begin position="30"/>
        <end position="120"/>
    </location>
</feature>